<dbReference type="AlphaFoldDB" id="A0AAW1WBX5"/>
<dbReference type="Proteomes" id="UP001457282">
    <property type="component" value="Unassembled WGS sequence"/>
</dbReference>
<accession>A0AAW1WBX5</accession>
<name>A0AAW1WBX5_RUBAR</name>
<evidence type="ECO:0000313" key="2">
    <source>
        <dbReference type="Proteomes" id="UP001457282"/>
    </source>
</evidence>
<sequence length="108" mass="11959">MLSATSARDHWSRSQPSPLCPFPAVVSELPPAIHLSSAHRRLGRRRSSFCSQARRLRCRVPPQPKPPWFPAITTTSPVALPTSPMLFLAGVPILSTKSANHGEEKKRR</sequence>
<gene>
    <name evidence="1" type="ORF">M0R45_029993</name>
</gene>
<evidence type="ECO:0000313" key="1">
    <source>
        <dbReference type="EMBL" id="KAK9921484.1"/>
    </source>
</evidence>
<reference evidence="1 2" key="1">
    <citation type="journal article" date="2023" name="G3 (Bethesda)">
        <title>A chromosome-length genome assembly and annotation of blackberry (Rubus argutus, cv. 'Hillquist').</title>
        <authorList>
            <person name="Bruna T."/>
            <person name="Aryal R."/>
            <person name="Dudchenko O."/>
            <person name="Sargent D.J."/>
            <person name="Mead D."/>
            <person name="Buti M."/>
            <person name="Cavallini A."/>
            <person name="Hytonen T."/>
            <person name="Andres J."/>
            <person name="Pham M."/>
            <person name="Weisz D."/>
            <person name="Mascagni F."/>
            <person name="Usai G."/>
            <person name="Natali L."/>
            <person name="Bassil N."/>
            <person name="Fernandez G.E."/>
            <person name="Lomsadze A."/>
            <person name="Armour M."/>
            <person name="Olukolu B."/>
            <person name="Poorten T."/>
            <person name="Britton C."/>
            <person name="Davik J."/>
            <person name="Ashrafi H."/>
            <person name="Aiden E.L."/>
            <person name="Borodovsky M."/>
            <person name="Worthington M."/>
        </authorList>
    </citation>
    <scope>NUCLEOTIDE SEQUENCE [LARGE SCALE GENOMIC DNA]</scope>
    <source>
        <strain evidence="1">PI 553951</strain>
    </source>
</reference>
<protein>
    <submittedName>
        <fullName evidence="1">Uncharacterized protein</fullName>
    </submittedName>
</protein>
<organism evidence="1 2">
    <name type="scientific">Rubus argutus</name>
    <name type="common">Southern blackberry</name>
    <dbReference type="NCBI Taxonomy" id="59490"/>
    <lineage>
        <taxon>Eukaryota</taxon>
        <taxon>Viridiplantae</taxon>
        <taxon>Streptophyta</taxon>
        <taxon>Embryophyta</taxon>
        <taxon>Tracheophyta</taxon>
        <taxon>Spermatophyta</taxon>
        <taxon>Magnoliopsida</taxon>
        <taxon>eudicotyledons</taxon>
        <taxon>Gunneridae</taxon>
        <taxon>Pentapetalae</taxon>
        <taxon>rosids</taxon>
        <taxon>fabids</taxon>
        <taxon>Rosales</taxon>
        <taxon>Rosaceae</taxon>
        <taxon>Rosoideae</taxon>
        <taxon>Rosoideae incertae sedis</taxon>
        <taxon>Rubus</taxon>
    </lineage>
</organism>
<dbReference type="EMBL" id="JBEDUW010000006">
    <property type="protein sequence ID" value="KAK9921484.1"/>
    <property type="molecule type" value="Genomic_DNA"/>
</dbReference>
<comment type="caution">
    <text evidence="1">The sequence shown here is derived from an EMBL/GenBank/DDBJ whole genome shotgun (WGS) entry which is preliminary data.</text>
</comment>
<proteinExistence type="predicted"/>
<keyword evidence="2" id="KW-1185">Reference proteome</keyword>